<keyword evidence="5 11" id="KW-0067">ATP-binding</keyword>
<feature type="binding site" evidence="11">
    <location>
        <begin position="101"/>
        <end position="108"/>
    </location>
    <ligand>
        <name>ATP</name>
        <dbReference type="ChEBI" id="CHEBI:30616"/>
    </ligand>
</feature>
<dbReference type="Proteomes" id="UP000245699">
    <property type="component" value="Unassembled WGS sequence"/>
</dbReference>
<feature type="region of interest" description="Disordered" evidence="12">
    <location>
        <begin position="937"/>
        <end position="968"/>
    </location>
</feature>
<dbReference type="AlphaFoldDB" id="A0A2T9Z4P0"/>
<dbReference type="SUPFAM" id="SSF52540">
    <property type="entry name" value="P-loop containing nucleoside triphosphate hydrolases"/>
    <property type="match status" value="2"/>
</dbReference>
<proteinExistence type="inferred from homology"/>
<dbReference type="InterPro" id="IPR014017">
    <property type="entry name" value="DNA_helicase_UvrD-like_C"/>
</dbReference>
<keyword evidence="6" id="KW-0238">DNA-binding</keyword>
<keyword evidence="16" id="KW-1185">Reference proteome</keyword>
<reference evidence="15 16" key="1">
    <citation type="journal article" date="2018" name="MBio">
        <title>Comparative Genomics Reveals the Core Gene Toolbox for the Fungus-Insect Symbiosis.</title>
        <authorList>
            <person name="Wang Y."/>
            <person name="Stata M."/>
            <person name="Wang W."/>
            <person name="Stajich J.E."/>
            <person name="White M.M."/>
            <person name="Moncalvo J.M."/>
        </authorList>
    </citation>
    <scope>NUCLEOTIDE SEQUENCE [LARGE SCALE GENOMIC DNA]</scope>
    <source>
        <strain evidence="15 16">AUS-77-4</strain>
    </source>
</reference>
<dbReference type="EMBL" id="MBFT01000030">
    <property type="protein sequence ID" value="PVU99563.1"/>
    <property type="molecule type" value="Genomic_DNA"/>
</dbReference>
<evidence type="ECO:0000256" key="5">
    <source>
        <dbReference type="ARBA" id="ARBA00022840"/>
    </source>
</evidence>
<dbReference type="Pfam" id="PF13361">
    <property type="entry name" value="UvrD_C"/>
    <property type="match status" value="1"/>
</dbReference>
<evidence type="ECO:0000256" key="7">
    <source>
        <dbReference type="ARBA" id="ARBA00023235"/>
    </source>
</evidence>
<keyword evidence="2 11" id="KW-0547">Nucleotide-binding</keyword>
<dbReference type="EC" id="5.6.2.4" evidence="9"/>
<dbReference type="GO" id="GO:0000725">
    <property type="term" value="P:recombinational repair"/>
    <property type="evidence" value="ECO:0007669"/>
    <property type="project" value="TreeGrafter"/>
</dbReference>
<dbReference type="InterPro" id="IPR013986">
    <property type="entry name" value="DExx_box_DNA_helicase_dom_sf"/>
</dbReference>
<feature type="compositionally biased region" description="Basic and acidic residues" evidence="12">
    <location>
        <begin position="859"/>
        <end position="869"/>
    </location>
</feature>
<evidence type="ECO:0000256" key="1">
    <source>
        <dbReference type="ARBA" id="ARBA00009922"/>
    </source>
</evidence>
<feature type="compositionally biased region" description="Basic and acidic residues" evidence="12">
    <location>
        <begin position="942"/>
        <end position="966"/>
    </location>
</feature>
<dbReference type="CDD" id="cd17932">
    <property type="entry name" value="DEXQc_UvrD"/>
    <property type="match status" value="1"/>
</dbReference>
<evidence type="ECO:0000256" key="11">
    <source>
        <dbReference type="PROSITE-ProRule" id="PRU00560"/>
    </source>
</evidence>
<feature type="compositionally biased region" description="Polar residues" evidence="12">
    <location>
        <begin position="8"/>
        <end position="30"/>
    </location>
</feature>
<dbReference type="GO" id="GO:0003677">
    <property type="term" value="F:DNA binding"/>
    <property type="evidence" value="ECO:0007669"/>
    <property type="project" value="UniProtKB-KW"/>
</dbReference>
<name>A0A2T9Z4P0_9FUNG</name>
<comment type="caution">
    <text evidence="15">The sequence shown here is derived from an EMBL/GenBank/DDBJ whole genome shotgun (WGS) entry which is preliminary data.</text>
</comment>
<dbReference type="OrthoDB" id="1470711at2759"/>
<sequence>MKRVGLSSKATKMTQKSQLQPSSSFQGYHSGFTSARQYHTEQTILPPVKKSTTIKTPNVKMENFPIEPKNPEGNSENKIELDSKQISISQQEINKPLMIVAGPGSGKTATLCARVEYLINSDVDPDKILVVTFSNKAAVELKERLEKIINSNEKMKNSNKKPWISTFHSFCYQLIKRFFKKAGFNSWPAVCSSKSEELGLLKAGMLEINSEKLLKCYETFFKKNKIKFPDVSFLSSPPTTIGNETTSFRDTHFSINALNEDPSVLKAKWDKVDSCVLANKDKLGIEATSYELIYNRRPQKTSSKQNAAKIERKTKDLAFKLRYDDYTTFNKSAPKDIKIINKKNEESLLKHIHKSRATNKKASDYIGEYREAIEAYSWAKKRYNILDFDDMLELGNFLLEQPGIREKVRSEFQYMLVDEFQDLNTIQMDILMKLQNERGWLTVVGDERQSIYGFRGATPMSNFQTFMESFVDSKLKGDEFPDLFKKQTVTKKVKYNNKQINVDLTPSTIPNYQISRNNHIEIIISDDDESITDLGEFCTKQEITDDKDIFQNAIVKNQSLYGRGNYDLESDIKPRIINHDTDIFGSSPKKALGGDHSLNSFQTLNTNYRSNALIVELGNIIMKSSKSQNELIKRLRVNLYPAQNDPVNEYSSAHLWRFKTHSSEAEHIANQVETLINDCNYLPGDIAILLRSFRFSNRNLTQYIQKTLTQKGIQFVVRGGKSLLSYNLWITLSLFMRCINNPRDSMAIKNSLLKLVPGVGEVTISKIESLEAEDAVNSKSGKSLGSPYGSTDNRELFFEEKIRIAMGLTEFSKRIRDKLSAFIDAIEKARSLIGEVSLFNFATFVNSTISGMLDGISNESKKGNKKESDTYPSDFMGSKANVANSKVEEESEEPSSEVYLQPILEGFSDLLFIENTKPINLSDVMIASDINEYSERVSNNNLDKDTNKSPKESKNEKRNVGGKDVEGSLGGGSSTKKIDCYSTATSEVIHSFIAYLSMISDTSLDTKKTRVIISTIHQAKGLEWPVVFLPIFCDGVIPSHPRSDNLDRVNGTYVLDSKNKKTMNEKADHFEDELRLAYVAITRAKQLLYISSSEKLRELGIEAEIYDFNDVEDDSAYGQFPLSRFIPKKLRMGGKIGDCGILKYQKL</sequence>
<dbReference type="PROSITE" id="PS51198">
    <property type="entry name" value="UVRD_HELICASE_ATP_BIND"/>
    <property type="match status" value="1"/>
</dbReference>
<evidence type="ECO:0000256" key="9">
    <source>
        <dbReference type="ARBA" id="ARBA00034808"/>
    </source>
</evidence>
<accession>A0A2T9Z4P0</accession>
<feature type="region of interest" description="Disordered" evidence="12">
    <location>
        <begin position="1"/>
        <end position="30"/>
    </location>
</feature>
<evidence type="ECO:0000313" key="15">
    <source>
        <dbReference type="EMBL" id="PVU99563.1"/>
    </source>
</evidence>
<dbReference type="STRING" id="61424.A0A2T9Z4P0"/>
<comment type="similarity">
    <text evidence="1">Belongs to the helicase family. UvrD subfamily.</text>
</comment>
<dbReference type="PROSITE" id="PS51217">
    <property type="entry name" value="UVRD_HELICASE_CTER"/>
    <property type="match status" value="1"/>
</dbReference>
<evidence type="ECO:0000259" key="13">
    <source>
        <dbReference type="PROSITE" id="PS51198"/>
    </source>
</evidence>
<evidence type="ECO:0000313" key="16">
    <source>
        <dbReference type="Proteomes" id="UP000245699"/>
    </source>
</evidence>
<dbReference type="InterPro" id="IPR027417">
    <property type="entry name" value="P-loop_NTPase"/>
</dbReference>
<gene>
    <name evidence="15" type="ORF">BB559_000604</name>
</gene>
<evidence type="ECO:0000256" key="8">
    <source>
        <dbReference type="ARBA" id="ARBA00034617"/>
    </source>
</evidence>
<dbReference type="PANTHER" id="PTHR11070">
    <property type="entry name" value="UVRD / RECB / PCRA DNA HELICASE FAMILY MEMBER"/>
    <property type="match status" value="1"/>
</dbReference>
<dbReference type="Gene3D" id="1.10.486.10">
    <property type="entry name" value="PCRA, domain 4"/>
    <property type="match status" value="1"/>
</dbReference>
<dbReference type="GO" id="GO:0043138">
    <property type="term" value="F:3'-5' DNA helicase activity"/>
    <property type="evidence" value="ECO:0007669"/>
    <property type="project" value="UniProtKB-EC"/>
</dbReference>
<dbReference type="Gene3D" id="1.10.10.160">
    <property type="match status" value="1"/>
</dbReference>
<dbReference type="InterPro" id="IPR014016">
    <property type="entry name" value="UvrD-like_ATP-bd"/>
</dbReference>
<evidence type="ECO:0000256" key="4">
    <source>
        <dbReference type="ARBA" id="ARBA00022806"/>
    </source>
</evidence>
<evidence type="ECO:0000259" key="14">
    <source>
        <dbReference type="PROSITE" id="PS51217"/>
    </source>
</evidence>
<organism evidence="15 16">
    <name type="scientific">Furculomyces boomerangus</name>
    <dbReference type="NCBI Taxonomy" id="61424"/>
    <lineage>
        <taxon>Eukaryota</taxon>
        <taxon>Fungi</taxon>
        <taxon>Fungi incertae sedis</taxon>
        <taxon>Zoopagomycota</taxon>
        <taxon>Kickxellomycotina</taxon>
        <taxon>Harpellomycetes</taxon>
        <taxon>Harpellales</taxon>
        <taxon>Harpellaceae</taxon>
        <taxon>Furculomyces</taxon>
    </lineage>
</organism>
<comment type="catalytic activity">
    <reaction evidence="8">
        <text>Couples ATP hydrolysis with the unwinding of duplex DNA by translocating in the 3'-5' direction.</text>
        <dbReference type="EC" id="5.6.2.4"/>
    </reaction>
</comment>
<comment type="catalytic activity">
    <reaction evidence="10">
        <text>ATP + H2O = ADP + phosphate + H(+)</text>
        <dbReference type="Rhea" id="RHEA:13065"/>
        <dbReference type="ChEBI" id="CHEBI:15377"/>
        <dbReference type="ChEBI" id="CHEBI:15378"/>
        <dbReference type="ChEBI" id="CHEBI:30616"/>
        <dbReference type="ChEBI" id="CHEBI:43474"/>
        <dbReference type="ChEBI" id="CHEBI:456216"/>
        <dbReference type="EC" id="5.6.2.4"/>
    </reaction>
</comment>
<dbReference type="GO" id="GO:0016787">
    <property type="term" value="F:hydrolase activity"/>
    <property type="evidence" value="ECO:0007669"/>
    <property type="project" value="UniProtKB-UniRule"/>
</dbReference>
<dbReference type="PANTHER" id="PTHR11070:SF2">
    <property type="entry name" value="ATP-DEPENDENT DNA HELICASE SRS2"/>
    <property type="match status" value="1"/>
</dbReference>
<feature type="domain" description="UvrD-like helicase C-terminal" evidence="14">
    <location>
        <begin position="622"/>
        <end position="1021"/>
    </location>
</feature>
<feature type="domain" description="UvrD-like helicase ATP-binding" evidence="13">
    <location>
        <begin position="80"/>
        <end position="498"/>
    </location>
</feature>
<evidence type="ECO:0000256" key="10">
    <source>
        <dbReference type="ARBA" id="ARBA00048988"/>
    </source>
</evidence>
<dbReference type="Gene3D" id="3.40.50.300">
    <property type="entry name" value="P-loop containing nucleotide triphosphate hydrolases"/>
    <property type="match status" value="4"/>
</dbReference>
<keyword evidence="3 11" id="KW-0378">Hydrolase</keyword>
<keyword evidence="4 11" id="KW-0347">Helicase</keyword>
<dbReference type="Pfam" id="PF00580">
    <property type="entry name" value="UvrD-helicase"/>
    <property type="match status" value="1"/>
</dbReference>
<keyword evidence="7" id="KW-0413">Isomerase</keyword>
<evidence type="ECO:0000256" key="2">
    <source>
        <dbReference type="ARBA" id="ARBA00022741"/>
    </source>
</evidence>
<evidence type="ECO:0000256" key="3">
    <source>
        <dbReference type="ARBA" id="ARBA00022801"/>
    </source>
</evidence>
<feature type="region of interest" description="Disordered" evidence="12">
    <location>
        <begin position="856"/>
        <end position="895"/>
    </location>
</feature>
<dbReference type="InterPro" id="IPR000212">
    <property type="entry name" value="DNA_helicase_UvrD/REP"/>
</dbReference>
<dbReference type="GO" id="GO:0005524">
    <property type="term" value="F:ATP binding"/>
    <property type="evidence" value="ECO:0007669"/>
    <property type="project" value="UniProtKB-UniRule"/>
</dbReference>
<protein>
    <recommendedName>
        <fullName evidence="9">DNA 3'-5' helicase</fullName>
        <ecNumber evidence="9">5.6.2.4</ecNumber>
    </recommendedName>
</protein>
<evidence type="ECO:0000256" key="12">
    <source>
        <dbReference type="SAM" id="MobiDB-lite"/>
    </source>
</evidence>
<evidence type="ECO:0000256" key="6">
    <source>
        <dbReference type="ARBA" id="ARBA00023125"/>
    </source>
</evidence>